<gene>
    <name evidence="1" type="ORF">QWY13_08670</name>
</gene>
<accession>A0ABT8NCT2</accession>
<sequence>MMDNWGIAGIFLGALSVACLTISKVDVLSVVNKIDIAALLKD</sequence>
<dbReference type="EMBL" id="JAUJWU010000002">
    <property type="protein sequence ID" value="MDN7245573.1"/>
    <property type="molecule type" value="Genomic_DNA"/>
</dbReference>
<name>A0ABT8NCT2_9BACL</name>
<protein>
    <submittedName>
        <fullName evidence="1">Uncharacterized protein</fullName>
    </submittedName>
</protein>
<reference evidence="1 2" key="1">
    <citation type="submission" date="2023-07" db="EMBL/GenBank/DDBJ databases">
        <title>Novel species in genus Planococcus.</title>
        <authorList>
            <person name="Ning S."/>
        </authorList>
    </citation>
    <scope>NUCLEOTIDE SEQUENCE [LARGE SCALE GENOMIC DNA]</scope>
    <source>
        <strain evidence="1 2">N017</strain>
    </source>
</reference>
<evidence type="ECO:0000313" key="2">
    <source>
        <dbReference type="Proteomes" id="UP001172142"/>
    </source>
</evidence>
<keyword evidence="2" id="KW-1185">Reference proteome</keyword>
<organism evidence="1 2">
    <name type="scientific">Planococcus shenhongbingii</name>
    <dbReference type="NCBI Taxonomy" id="3058398"/>
    <lineage>
        <taxon>Bacteria</taxon>
        <taxon>Bacillati</taxon>
        <taxon>Bacillota</taxon>
        <taxon>Bacilli</taxon>
        <taxon>Bacillales</taxon>
        <taxon>Caryophanaceae</taxon>
        <taxon>Planococcus</taxon>
    </lineage>
</organism>
<dbReference type="Proteomes" id="UP001172142">
    <property type="component" value="Unassembled WGS sequence"/>
</dbReference>
<comment type="caution">
    <text evidence="1">The sequence shown here is derived from an EMBL/GenBank/DDBJ whole genome shotgun (WGS) entry which is preliminary data.</text>
</comment>
<proteinExistence type="predicted"/>
<evidence type="ECO:0000313" key="1">
    <source>
        <dbReference type="EMBL" id="MDN7245573.1"/>
    </source>
</evidence>